<dbReference type="Proteomes" id="UP000625711">
    <property type="component" value="Unassembled WGS sequence"/>
</dbReference>
<keyword evidence="2" id="KW-1185">Reference proteome</keyword>
<evidence type="ECO:0000313" key="1">
    <source>
        <dbReference type="EMBL" id="KAF7267917.1"/>
    </source>
</evidence>
<evidence type="ECO:0000313" key="2">
    <source>
        <dbReference type="Proteomes" id="UP000625711"/>
    </source>
</evidence>
<dbReference type="AlphaFoldDB" id="A0A834HSH5"/>
<dbReference type="EMBL" id="JAACXV010014365">
    <property type="protein sequence ID" value="KAF7267917.1"/>
    <property type="molecule type" value="Genomic_DNA"/>
</dbReference>
<proteinExistence type="predicted"/>
<sequence>MRTECFLFVGTGREPPRISFGEEQLGRRKKGVMWRGARPAVLQDVNFGTTKGHAQVCPIKTFRSCTGGWFMNDQFAGRRNYGSFSRSAFVYYYYGFRPVTELRNSSLYDAGLINNENYFLITMYEVRSDRLLCKLNELCLVECSRTDNQGFLSPWL</sequence>
<reference evidence="1" key="1">
    <citation type="submission" date="2020-08" db="EMBL/GenBank/DDBJ databases">
        <title>Genome sequencing and assembly of the red palm weevil Rhynchophorus ferrugineus.</title>
        <authorList>
            <person name="Dias G.B."/>
            <person name="Bergman C.M."/>
            <person name="Manee M."/>
        </authorList>
    </citation>
    <scope>NUCLEOTIDE SEQUENCE</scope>
    <source>
        <strain evidence="1">AA-2017</strain>
        <tissue evidence="1">Whole larva</tissue>
    </source>
</reference>
<protein>
    <submittedName>
        <fullName evidence="1">Uncharacterized protein</fullName>
    </submittedName>
</protein>
<organism evidence="1 2">
    <name type="scientific">Rhynchophorus ferrugineus</name>
    <name type="common">Red palm weevil</name>
    <name type="synonym">Curculio ferrugineus</name>
    <dbReference type="NCBI Taxonomy" id="354439"/>
    <lineage>
        <taxon>Eukaryota</taxon>
        <taxon>Metazoa</taxon>
        <taxon>Ecdysozoa</taxon>
        <taxon>Arthropoda</taxon>
        <taxon>Hexapoda</taxon>
        <taxon>Insecta</taxon>
        <taxon>Pterygota</taxon>
        <taxon>Neoptera</taxon>
        <taxon>Endopterygota</taxon>
        <taxon>Coleoptera</taxon>
        <taxon>Polyphaga</taxon>
        <taxon>Cucujiformia</taxon>
        <taxon>Curculionidae</taxon>
        <taxon>Dryophthorinae</taxon>
        <taxon>Rhynchophorus</taxon>
    </lineage>
</organism>
<name>A0A834HSH5_RHYFE</name>
<gene>
    <name evidence="1" type="ORF">GWI33_018899</name>
</gene>
<comment type="caution">
    <text evidence="1">The sequence shown here is derived from an EMBL/GenBank/DDBJ whole genome shotgun (WGS) entry which is preliminary data.</text>
</comment>
<accession>A0A834HSH5</accession>